<dbReference type="Proteomes" id="UP001165042">
    <property type="component" value="Unassembled WGS sequence"/>
</dbReference>
<comment type="caution">
    <text evidence="1">The sequence shown here is derived from an EMBL/GenBank/DDBJ whole genome shotgun (WGS) entry which is preliminary data.</text>
</comment>
<dbReference type="EMBL" id="BSSD01000002">
    <property type="protein sequence ID" value="GLW91339.1"/>
    <property type="molecule type" value="Genomic_DNA"/>
</dbReference>
<organism evidence="1 2">
    <name type="scientific">Actinokineospora globicatena</name>
    <dbReference type="NCBI Taxonomy" id="103729"/>
    <lineage>
        <taxon>Bacteria</taxon>
        <taxon>Bacillati</taxon>
        <taxon>Actinomycetota</taxon>
        <taxon>Actinomycetes</taxon>
        <taxon>Pseudonocardiales</taxon>
        <taxon>Pseudonocardiaceae</taxon>
        <taxon>Actinokineospora</taxon>
    </lineage>
</organism>
<sequence>MSEELPPYLGVLVVDAERYGSNTDPGQQKLAEAIPEVLAVAFAESGLEQVWEQRLFPQDTGDGLGLGFDPRYLPVVAEQVLGALQEALVARDVWMRKVHRGLRLRLRAALHVGPIRHPGGGQALVTAHRLVDAAPLRDALKRSDADRTFLAALISDRVHDDVIATGYATVATTPVPVEIKEHRSTAHLHVPTPTGDLLNSGLVPAPTADPADTPHLDPLTPGAVHNVMTGHHTGTAIQVGHLHGGFTNH</sequence>
<evidence type="ECO:0000313" key="1">
    <source>
        <dbReference type="EMBL" id="GLW91339.1"/>
    </source>
</evidence>
<keyword evidence="2" id="KW-1185">Reference proteome</keyword>
<evidence type="ECO:0000313" key="2">
    <source>
        <dbReference type="Proteomes" id="UP001165042"/>
    </source>
</evidence>
<accession>A0A9W6V8U9</accession>
<reference evidence="1" key="1">
    <citation type="submission" date="2023-02" db="EMBL/GenBank/DDBJ databases">
        <title>Actinokineospora globicatena NBRC 15670.</title>
        <authorList>
            <person name="Ichikawa N."/>
            <person name="Sato H."/>
            <person name="Tonouchi N."/>
        </authorList>
    </citation>
    <scope>NUCLEOTIDE SEQUENCE</scope>
    <source>
        <strain evidence="1">NBRC 15670</strain>
    </source>
</reference>
<gene>
    <name evidence="1" type="ORF">Aglo03_21550</name>
</gene>
<name>A0A9W6V8U9_9PSEU</name>
<proteinExistence type="predicted"/>
<dbReference type="RefSeq" id="WP_285610008.1">
    <property type="nucleotide sequence ID" value="NZ_BSSD01000002.1"/>
</dbReference>
<dbReference type="AlphaFoldDB" id="A0A9W6V8U9"/>
<protein>
    <submittedName>
        <fullName evidence="1">Uncharacterized protein</fullName>
    </submittedName>
</protein>